<dbReference type="GO" id="GO:0007023">
    <property type="term" value="P:post-chaperonin tubulin folding pathway"/>
    <property type="evidence" value="ECO:0007669"/>
    <property type="project" value="InterPro"/>
</dbReference>
<proteinExistence type="predicted"/>
<dbReference type="GO" id="GO:0007021">
    <property type="term" value="P:tubulin complex assembly"/>
    <property type="evidence" value="ECO:0007669"/>
    <property type="project" value="InterPro"/>
</dbReference>
<organism evidence="2">
    <name type="scientific">Sus scrofa</name>
    <name type="common">Pig</name>
    <dbReference type="NCBI Taxonomy" id="9823"/>
    <lineage>
        <taxon>Eukaryota</taxon>
        <taxon>Metazoa</taxon>
        <taxon>Chordata</taxon>
        <taxon>Craniata</taxon>
        <taxon>Vertebrata</taxon>
        <taxon>Euteleostomi</taxon>
        <taxon>Mammalia</taxon>
        <taxon>Eutheria</taxon>
        <taxon>Laurasiatheria</taxon>
        <taxon>Artiodactyla</taxon>
        <taxon>Suina</taxon>
        <taxon>Suidae</taxon>
        <taxon>Sus</taxon>
    </lineage>
</organism>
<dbReference type="EMBL" id="DQIR01226953">
    <property type="protein sequence ID" value="HDB82430.1"/>
    <property type="molecule type" value="Transcribed_RNA"/>
</dbReference>
<feature type="compositionally biased region" description="Basic and acidic residues" evidence="1">
    <location>
        <begin position="315"/>
        <end position="328"/>
    </location>
</feature>
<dbReference type="FunFam" id="1.25.10.10:FF:001834">
    <property type="entry name" value="Uncharacterized protein"/>
    <property type="match status" value="1"/>
</dbReference>
<dbReference type="EMBL" id="DQIR01226952">
    <property type="protein sequence ID" value="HDB82429.1"/>
    <property type="molecule type" value="Transcribed_RNA"/>
</dbReference>
<dbReference type="InterPro" id="IPR033162">
    <property type="entry name" value="TBCD"/>
</dbReference>
<dbReference type="PANTHER" id="PTHR12658">
    <property type="entry name" value="BETA-TUBULIN COFACTOR D"/>
    <property type="match status" value="1"/>
</dbReference>
<reference evidence="2" key="1">
    <citation type="journal article" date="2019" name="PeerJ">
        <title>Genes of the pig, Sus scrofa, reconstructed with EvidentialGene.</title>
        <authorList>
            <person name="Gilbert D.G."/>
        </authorList>
    </citation>
    <scope>NUCLEOTIDE SEQUENCE</scope>
</reference>
<dbReference type="PANTHER" id="PTHR12658:SF0">
    <property type="entry name" value="TUBULIN-SPECIFIC CHAPERONE D"/>
    <property type="match status" value="1"/>
</dbReference>
<dbReference type="GO" id="GO:0048487">
    <property type="term" value="F:beta-tubulin binding"/>
    <property type="evidence" value="ECO:0007669"/>
    <property type="project" value="InterPro"/>
</dbReference>
<protein>
    <submittedName>
        <fullName evidence="2">Tubulin-specific chaperone D isoform X16</fullName>
    </submittedName>
</protein>
<feature type="region of interest" description="Disordered" evidence="1">
    <location>
        <begin position="305"/>
        <end position="335"/>
    </location>
</feature>
<dbReference type="InterPro" id="IPR011989">
    <property type="entry name" value="ARM-like"/>
</dbReference>
<dbReference type="InterPro" id="IPR016024">
    <property type="entry name" value="ARM-type_fold"/>
</dbReference>
<name>A0A480VEI9_PIG</name>
<evidence type="ECO:0000313" key="2">
    <source>
        <dbReference type="EMBL" id="HDB82430.1"/>
    </source>
</evidence>
<dbReference type="GO" id="GO:0005096">
    <property type="term" value="F:GTPase activator activity"/>
    <property type="evidence" value="ECO:0007669"/>
    <property type="project" value="InterPro"/>
</dbReference>
<dbReference type="SUPFAM" id="SSF48371">
    <property type="entry name" value="ARM repeat"/>
    <property type="match status" value="1"/>
</dbReference>
<dbReference type="Gene3D" id="1.25.10.10">
    <property type="entry name" value="Leucine-rich Repeat Variant"/>
    <property type="match status" value="1"/>
</dbReference>
<accession>A0A480VEI9</accession>
<dbReference type="AlphaFoldDB" id="A0A480VEI9"/>
<sequence length="335" mass="36322">MVSKVAVPCPVLRSGVGAPASPASHPLGMFSSSMFIAGFPEYTQPMIEHLVAMKINHWDGVIRELSAKALRNLAQRAPEHSARDVLPRLLSLTQSPDLHTRHGAVLACAEVARSLCALAEQQGRPTSDFLDEKVVQGLKQIHQQLYDRQLYRGLGGELMRRAVCILIENLSLSKMPFRGDAVVGAWQQLVDDTLRSLPLVSSPSRQQIKDAAVSALAALCDAYYTREPGEADPAVQEELISRYLAQLQSPEEMTRCGFALALGALPRFFLKGQLQRVGGPQPGGAGMGVGGLAWETKHVTASWVGGIPGNQHSVQENRDRGVRSRRALESLVNAP</sequence>
<evidence type="ECO:0000256" key="1">
    <source>
        <dbReference type="SAM" id="MobiDB-lite"/>
    </source>
</evidence>